<dbReference type="InterPro" id="IPR006015">
    <property type="entry name" value="Universal_stress_UspA"/>
</dbReference>
<dbReference type="SUPFAM" id="SSF52402">
    <property type="entry name" value="Adenine nucleotide alpha hydrolases-like"/>
    <property type="match status" value="1"/>
</dbReference>
<dbReference type="EMBL" id="JADGIZ020000036">
    <property type="protein sequence ID" value="KAL2914179.1"/>
    <property type="molecule type" value="Genomic_DNA"/>
</dbReference>
<sequence>MLASETAAPAAPALEPAAAAVAAAPAEPAARRHQPRTVHEESSDYALTWAVNNILKPETDQVVLLNMIKHDNIHVRAIALRGDPREELLHKIEHLKADLVVMGSRGLGALSRTFLGSVSDYLTHNLKVPVIVTRLPEA</sequence>
<name>A0ABR4N3W1_9FUNG</name>
<organism evidence="2 3">
    <name type="scientific">Polyrhizophydium stewartii</name>
    <dbReference type="NCBI Taxonomy" id="2732419"/>
    <lineage>
        <taxon>Eukaryota</taxon>
        <taxon>Fungi</taxon>
        <taxon>Fungi incertae sedis</taxon>
        <taxon>Chytridiomycota</taxon>
        <taxon>Chytridiomycota incertae sedis</taxon>
        <taxon>Chytridiomycetes</taxon>
        <taxon>Rhizophydiales</taxon>
        <taxon>Rhizophydiales incertae sedis</taxon>
        <taxon>Polyrhizophydium</taxon>
    </lineage>
</organism>
<evidence type="ECO:0000313" key="2">
    <source>
        <dbReference type="EMBL" id="KAL2914179.1"/>
    </source>
</evidence>
<keyword evidence="3" id="KW-1185">Reference proteome</keyword>
<dbReference type="InterPro" id="IPR006016">
    <property type="entry name" value="UspA"/>
</dbReference>
<feature type="domain" description="UspA" evidence="1">
    <location>
        <begin position="42"/>
        <end position="134"/>
    </location>
</feature>
<evidence type="ECO:0000259" key="1">
    <source>
        <dbReference type="Pfam" id="PF00582"/>
    </source>
</evidence>
<evidence type="ECO:0000313" key="3">
    <source>
        <dbReference type="Proteomes" id="UP001527925"/>
    </source>
</evidence>
<dbReference type="InterPro" id="IPR014729">
    <property type="entry name" value="Rossmann-like_a/b/a_fold"/>
</dbReference>
<dbReference type="Pfam" id="PF00582">
    <property type="entry name" value="Usp"/>
    <property type="match status" value="1"/>
</dbReference>
<comment type="caution">
    <text evidence="2">The sequence shown here is derived from an EMBL/GenBank/DDBJ whole genome shotgun (WGS) entry which is preliminary data.</text>
</comment>
<gene>
    <name evidence="2" type="ORF">HK105_206270</name>
</gene>
<reference evidence="2 3" key="1">
    <citation type="submission" date="2023-09" db="EMBL/GenBank/DDBJ databases">
        <title>Pangenome analysis of Batrachochytrium dendrobatidis and related Chytrids.</title>
        <authorList>
            <person name="Yacoub M.N."/>
            <person name="Stajich J.E."/>
            <person name="James T.Y."/>
        </authorList>
    </citation>
    <scope>NUCLEOTIDE SEQUENCE [LARGE SCALE GENOMIC DNA]</scope>
    <source>
        <strain evidence="2 3">JEL0888</strain>
    </source>
</reference>
<dbReference type="PANTHER" id="PTHR31964">
    <property type="entry name" value="ADENINE NUCLEOTIDE ALPHA HYDROLASES-LIKE SUPERFAMILY PROTEIN"/>
    <property type="match status" value="1"/>
</dbReference>
<protein>
    <recommendedName>
        <fullName evidence="1">UspA domain-containing protein</fullName>
    </recommendedName>
</protein>
<dbReference type="Gene3D" id="3.40.50.620">
    <property type="entry name" value="HUPs"/>
    <property type="match status" value="1"/>
</dbReference>
<dbReference type="Proteomes" id="UP001527925">
    <property type="component" value="Unassembled WGS sequence"/>
</dbReference>
<dbReference type="PANTHER" id="PTHR31964:SF113">
    <property type="entry name" value="USPA DOMAIN-CONTAINING PROTEIN"/>
    <property type="match status" value="1"/>
</dbReference>
<dbReference type="CDD" id="cd23659">
    <property type="entry name" value="USP_At3g01520-like"/>
    <property type="match status" value="1"/>
</dbReference>
<dbReference type="PRINTS" id="PR01438">
    <property type="entry name" value="UNVRSLSTRESS"/>
</dbReference>
<accession>A0ABR4N3W1</accession>
<proteinExistence type="predicted"/>